<dbReference type="PANTHER" id="PTHR43842">
    <property type="entry name" value="PROPIONYL-COA CARBOXYLASE BETA CHAIN"/>
    <property type="match status" value="1"/>
</dbReference>
<keyword evidence="3" id="KW-1185">Reference proteome</keyword>
<dbReference type="PANTHER" id="PTHR43842:SF2">
    <property type="entry name" value="PROPIONYL-COA CARBOXYLASE BETA CHAIN, MITOCHONDRIAL"/>
    <property type="match status" value="1"/>
</dbReference>
<dbReference type="GO" id="GO:0004658">
    <property type="term" value="F:propionyl-CoA carboxylase activity"/>
    <property type="evidence" value="ECO:0007669"/>
    <property type="project" value="TreeGrafter"/>
</dbReference>
<dbReference type="Proteomes" id="UP000199073">
    <property type="component" value="Unassembled WGS sequence"/>
</dbReference>
<dbReference type="Gene3D" id="3.90.226.10">
    <property type="entry name" value="2-enoyl-CoA Hydratase, Chain A, domain 1"/>
    <property type="match status" value="1"/>
</dbReference>
<feature type="non-terminal residue" evidence="2">
    <location>
        <position position="129"/>
    </location>
</feature>
<dbReference type="GO" id="GO:0016740">
    <property type="term" value="F:transferase activity"/>
    <property type="evidence" value="ECO:0007669"/>
    <property type="project" value="UniProtKB-KW"/>
</dbReference>
<organism evidence="2 3">
    <name type="scientific">Desulforhopalus singaporensis</name>
    <dbReference type="NCBI Taxonomy" id="91360"/>
    <lineage>
        <taxon>Bacteria</taxon>
        <taxon>Pseudomonadati</taxon>
        <taxon>Thermodesulfobacteriota</taxon>
        <taxon>Desulfobulbia</taxon>
        <taxon>Desulfobulbales</taxon>
        <taxon>Desulfocapsaceae</taxon>
        <taxon>Desulforhopalus</taxon>
    </lineage>
</organism>
<evidence type="ECO:0000259" key="1">
    <source>
        <dbReference type="PROSITE" id="PS50980"/>
    </source>
</evidence>
<dbReference type="InterPro" id="IPR034733">
    <property type="entry name" value="AcCoA_carboxyl_beta"/>
</dbReference>
<accession>A0A1H0MFD1</accession>
<dbReference type="EMBL" id="FNJI01000006">
    <property type="protein sequence ID" value="SDO79138.1"/>
    <property type="molecule type" value="Genomic_DNA"/>
</dbReference>
<dbReference type="Pfam" id="PF01039">
    <property type="entry name" value="Carboxyl_trans"/>
    <property type="match status" value="1"/>
</dbReference>
<protein>
    <submittedName>
        <fullName evidence="2">Carboxyl transferase domain-containing protein</fullName>
    </submittedName>
</protein>
<evidence type="ECO:0000313" key="3">
    <source>
        <dbReference type="Proteomes" id="UP000199073"/>
    </source>
</evidence>
<dbReference type="InterPro" id="IPR051047">
    <property type="entry name" value="AccD/PCCB"/>
</dbReference>
<evidence type="ECO:0000313" key="2">
    <source>
        <dbReference type="EMBL" id="SDO79138.1"/>
    </source>
</evidence>
<dbReference type="RefSeq" id="WP_281180498.1">
    <property type="nucleotide sequence ID" value="NZ_FNJI01000006.1"/>
</dbReference>
<dbReference type="SUPFAM" id="SSF52096">
    <property type="entry name" value="ClpP/crotonase"/>
    <property type="match status" value="1"/>
</dbReference>
<keyword evidence="2" id="KW-0808">Transferase</keyword>
<dbReference type="AlphaFoldDB" id="A0A1H0MFD1"/>
<dbReference type="PROSITE" id="PS50980">
    <property type="entry name" value="COA_CT_NTER"/>
    <property type="match status" value="1"/>
</dbReference>
<sequence length="129" mass="14284">MSLDKKECLLQKKEKIKSGGGPKRIEQQHAKGKMTARERLTHLFDQGTFIEIDAFIKSRCTRFGMDKLDFESESIVTGYGQIDGRVVYAYSQDFTMQGGSLGEMHARKIVKVLDAAAKVGAPVVGLNDS</sequence>
<proteinExistence type="predicted"/>
<feature type="domain" description="CoA carboxyltransferase N-terminal" evidence="1">
    <location>
        <begin position="2"/>
        <end position="129"/>
    </location>
</feature>
<gene>
    <name evidence="2" type="ORF">SAMN05660330_01027</name>
</gene>
<name>A0A1H0MFD1_9BACT</name>
<dbReference type="STRING" id="91360.SAMN05660330_01027"/>
<dbReference type="InterPro" id="IPR011762">
    <property type="entry name" value="COA_CT_N"/>
</dbReference>
<dbReference type="InterPro" id="IPR029045">
    <property type="entry name" value="ClpP/crotonase-like_dom_sf"/>
</dbReference>
<reference evidence="2 3" key="1">
    <citation type="submission" date="2016-10" db="EMBL/GenBank/DDBJ databases">
        <authorList>
            <person name="de Groot N.N."/>
        </authorList>
    </citation>
    <scope>NUCLEOTIDE SEQUENCE [LARGE SCALE GENOMIC DNA]</scope>
    <source>
        <strain evidence="2 3">DSM 12130</strain>
    </source>
</reference>